<evidence type="ECO:0000313" key="3">
    <source>
        <dbReference type="EMBL" id="GCE41610.1"/>
    </source>
</evidence>
<dbReference type="InterPro" id="IPR038721">
    <property type="entry name" value="IS701-like_DDE_dom"/>
</dbReference>
<dbReference type="AlphaFoldDB" id="A0A402CDD9"/>
<dbReference type="NCBIfam" id="NF041680">
    <property type="entry name" value="transp_NF041680"/>
    <property type="match status" value="1"/>
</dbReference>
<accession>A0A402CDD9</accession>
<evidence type="ECO:0000256" key="1">
    <source>
        <dbReference type="SAM" id="MobiDB-lite"/>
    </source>
</evidence>
<comment type="caution">
    <text evidence="3">The sequence shown here is derived from an EMBL/GenBank/DDBJ whole genome shotgun (WGS) entry which is preliminary data.</text>
</comment>
<gene>
    <name evidence="3" type="ORF">Rhow_005269</name>
</gene>
<feature type="compositionally biased region" description="Basic and acidic residues" evidence="1">
    <location>
        <begin position="406"/>
        <end position="418"/>
    </location>
</feature>
<dbReference type="EMBL" id="BHYM01000045">
    <property type="protein sequence ID" value="GCE41610.1"/>
    <property type="molecule type" value="Genomic_DNA"/>
</dbReference>
<dbReference type="Proteomes" id="UP000287519">
    <property type="component" value="Unassembled WGS sequence"/>
</dbReference>
<keyword evidence="4" id="KW-1185">Reference proteome</keyword>
<dbReference type="InterPro" id="IPR012337">
    <property type="entry name" value="RNaseH-like_sf"/>
</dbReference>
<feature type="domain" description="Transposase IS701-like DDE" evidence="2">
    <location>
        <begin position="2"/>
        <end position="233"/>
    </location>
</feature>
<feature type="compositionally biased region" description="Pro residues" evidence="1">
    <location>
        <begin position="380"/>
        <end position="391"/>
    </location>
</feature>
<name>A0A402CDD9_RHOWR</name>
<reference evidence="3 4" key="1">
    <citation type="submission" date="2018-11" db="EMBL/GenBank/DDBJ databases">
        <title>Microbial catabolism of amino acid.</title>
        <authorList>
            <person name="Hibi M."/>
            <person name="Ogawa J."/>
        </authorList>
    </citation>
    <scope>NUCLEOTIDE SEQUENCE [LARGE SCALE GENOMIC DNA]</scope>
    <source>
        <strain evidence="3 4">C31-06</strain>
    </source>
</reference>
<dbReference type="Pfam" id="PF13546">
    <property type="entry name" value="DDE_5"/>
    <property type="match status" value="1"/>
</dbReference>
<protein>
    <recommendedName>
        <fullName evidence="2">Transposase IS701-like DDE domain-containing protein</fullName>
    </recommendedName>
</protein>
<organism evidence="3 4">
    <name type="scientific">Rhodococcus wratislaviensis</name>
    <name type="common">Tsukamurella wratislaviensis</name>
    <dbReference type="NCBI Taxonomy" id="44752"/>
    <lineage>
        <taxon>Bacteria</taxon>
        <taxon>Bacillati</taxon>
        <taxon>Actinomycetota</taxon>
        <taxon>Actinomycetes</taxon>
        <taxon>Mycobacteriales</taxon>
        <taxon>Nocardiaceae</taxon>
        <taxon>Rhodococcus</taxon>
    </lineage>
</organism>
<dbReference type="SUPFAM" id="SSF53098">
    <property type="entry name" value="Ribonuclease H-like"/>
    <property type="match status" value="1"/>
</dbReference>
<evidence type="ECO:0000259" key="2">
    <source>
        <dbReference type="Pfam" id="PF13546"/>
    </source>
</evidence>
<proteinExistence type="predicted"/>
<evidence type="ECO:0000313" key="4">
    <source>
        <dbReference type="Proteomes" id="UP000287519"/>
    </source>
</evidence>
<feature type="region of interest" description="Disordered" evidence="1">
    <location>
        <begin position="350"/>
        <end position="425"/>
    </location>
</feature>
<sequence>MELSLTGEHRRGHGALYDGLGCGQIDFDRPRRSLSTLTLPRDHDGRIVLAVDISAWLRPDAPTSPQRAFCHVYGRGKNAAQLIPGWPYSFIAALEPGRSSWTAVLDAVRLHPDDNETAVTAIQIGDVVTRFQESGQWKEGDPEILLIFDSGYELARLAFLLADLPVVVLGRMRSDRVLCFPAPPPGRTGRPPRHGAEFRFAEQQSWPTPAATTNTGTDRYGTATAQAWNRLHPRITHSGSWAEHPGPTPIVEGTVIRLTVDRLPGDRNPTPVWLWCSDPDVGAGDLDRLWQLYLRRFDLEHTFRLFKQTLGWTAPKIRSPEAADRWTWLVIVAHTQLRLARPLAEDLRRPWEKPAPPRRLTPARVRRGFPRIRQAMPCPASAPKPTRPGPGRPTGSKNSRLAQRYDVGKRRTTDNDGSKRRRRTG</sequence>